<dbReference type="KEGG" id="apre:CNX65_01350"/>
<evidence type="ECO:0000313" key="2">
    <source>
        <dbReference type="Proteomes" id="UP000218505"/>
    </source>
</evidence>
<dbReference type="Proteomes" id="UP000218505">
    <property type="component" value="Chromosome"/>
</dbReference>
<gene>
    <name evidence="1" type="ORF">CNX65_01350</name>
</gene>
<name>A0A290ZFZ7_9PSEU</name>
<dbReference type="AlphaFoldDB" id="A0A290ZFZ7"/>
<protein>
    <recommendedName>
        <fullName evidence="3">Zinc finger protein</fullName>
    </recommendedName>
</protein>
<reference evidence="1" key="1">
    <citation type="submission" date="2017-09" db="EMBL/GenBank/DDBJ databases">
        <title>Complete Genome Sequence of ansamitocin-producing Bacterium Actinosynnema pretiosum X47.</title>
        <authorList>
            <person name="Cao G."/>
            <person name="Zong G."/>
            <person name="Zhong C."/>
            <person name="Fu J."/>
        </authorList>
    </citation>
    <scope>NUCLEOTIDE SEQUENCE [LARGE SCALE GENOMIC DNA]</scope>
    <source>
        <strain evidence="1">X47</strain>
    </source>
</reference>
<evidence type="ECO:0008006" key="3">
    <source>
        <dbReference type="Google" id="ProtNLM"/>
    </source>
</evidence>
<proteinExistence type="predicted"/>
<dbReference type="InterPro" id="IPR031795">
    <property type="entry name" value="Zf-HC3"/>
</dbReference>
<accession>A0A290ZFZ7</accession>
<dbReference type="Gene3D" id="2.30.30.990">
    <property type="entry name" value="Malonyl-[acyl-carrier protein] O-methyltransferase, zinc-finger motif"/>
    <property type="match status" value="1"/>
</dbReference>
<sequence>MRHAYDTVNYPFPPRPGEEITVLCGAEVTLAREDFPQLPEHRKHPTCWDCDAVWRRREGLAPCPRIAG</sequence>
<dbReference type="Pfam" id="PF16827">
    <property type="entry name" value="zf-HC3"/>
    <property type="match status" value="1"/>
</dbReference>
<organism evidence="1 2">
    <name type="scientific">Actinosynnema pretiosum</name>
    <dbReference type="NCBI Taxonomy" id="42197"/>
    <lineage>
        <taxon>Bacteria</taxon>
        <taxon>Bacillati</taxon>
        <taxon>Actinomycetota</taxon>
        <taxon>Actinomycetes</taxon>
        <taxon>Pseudonocardiales</taxon>
        <taxon>Pseudonocardiaceae</taxon>
        <taxon>Actinosynnema</taxon>
    </lineage>
</organism>
<keyword evidence="2" id="KW-1185">Reference proteome</keyword>
<dbReference type="EMBL" id="CP023445">
    <property type="protein sequence ID" value="ATE57915.1"/>
    <property type="molecule type" value="Genomic_DNA"/>
</dbReference>
<evidence type="ECO:0000313" key="1">
    <source>
        <dbReference type="EMBL" id="ATE57915.1"/>
    </source>
</evidence>